<accession>A0AAD6UVX1</accession>
<gene>
    <name evidence="1" type="ORF">GGX14DRAFT_403485</name>
</gene>
<reference evidence="1" key="1">
    <citation type="submission" date="2023-03" db="EMBL/GenBank/DDBJ databases">
        <title>Massive genome expansion in bonnet fungi (Mycena s.s.) driven by repeated elements and novel gene families across ecological guilds.</title>
        <authorList>
            <consortium name="Lawrence Berkeley National Laboratory"/>
            <person name="Harder C.B."/>
            <person name="Miyauchi S."/>
            <person name="Viragh M."/>
            <person name="Kuo A."/>
            <person name="Thoen E."/>
            <person name="Andreopoulos B."/>
            <person name="Lu D."/>
            <person name="Skrede I."/>
            <person name="Drula E."/>
            <person name="Henrissat B."/>
            <person name="Morin E."/>
            <person name="Kohler A."/>
            <person name="Barry K."/>
            <person name="LaButti K."/>
            <person name="Morin E."/>
            <person name="Salamov A."/>
            <person name="Lipzen A."/>
            <person name="Mereny Z."/>
            <person name="Hegedus B."/>
            <person name="Baldrian P."/>
            <person name="Stursova M."/>
            <person name="Weitz H."/>
            <person name="Taylor A."/>
            <person name="Grigoriev I.V."/>
            <person name="Nagy L.G."/>
            <person name="Martin F."/>
            <person name="Kauserud H."/>
        </authorList>
    </citation>
    <scope>NUCLEOTIDE SEQUENCE</scope>
    <source>
        <strain evidence="1">9144</strain>
    </source>
</reference>
<keyword evidence="2" id="KW-1185">Reference proteome</keyword>
<evidence type="ECO:0000313" key="1">
    <source>
        <dbReference type="EMBL" id="KAJ7196284.1"/>
    </source>
</evidence>
<dbReference type="AlphaFoldDB" id="A0AAD6UVX1"/>
<sequence length="295" mass="33484">MVQNSGKSVKMRADGELFNNLTLYGYLDEPKWEGSIVKVMSVMSVVKPVESFGKKAFAQGKSMGCARGEFLVRGEPISIGRRQEANFGKYQGYSILKYRTIFSKINQIPMLRLSARFVDFRSRRPTTMLLSPSFNQGMRRSSLRLSLGILERNASRESKKSRHRQSPYLVHHNHSRGTRRKPRDWHQNLFPMAMCKNQNWRTLSSALDPSEFVWGDQFGASNDLLSHTKITCLQGPQSATSSPRDVHGGRRSVVPGYYSVEGMCWKCGDPSGVVRKVATSSSRDYRTPMRGFSRK</sequence>
<organism evidence="1 2">
    <name type="scientific">Mycena pura</name>
    <dbReference type="NCBI Taxonomy" id="153505"/>
    <lineage>
        <taxon>Eukaryota</taxon>
        <taxon>Fungi</taxon>
        <taxon>Dikarya</taxon>
        <taxon>Basidiomycota</taxon>
        <taxon>Agaricomycotina</taxon>
        <taxon>Agaricomycetes</taxon>
        <taxon>Agaricomycetidae</taxon>
        <taxon>Agaricales</taxon>
        <taxon>Marasmiineae</taxon>
        <taxon>Mycenaceae</taxon>
        <taxon>Mycena</taxon>
    </lineage>
</organism>
<evidence type="ECO:0000313" key="2">
    <source>
        <dbReference type="Proteomes" id="UP001219525"/>
    </source>
</evidence>
<dbReference type="EMBL" id="JARJCW010000085">
    <property type="protein sequence ID" value="KAJ7196284.1"/>
    <property type="molecule type" value="Genomic_DNA"/>
</dbReference>
<comment type="caution">
    <text evidence="1">The sequence shown here is derived from an EMBL/GenBank/DDBJ whole genome shotgun (WGS) entry which is preliminary data.</text>
</comment>
<name>A0AAD6UVX1_9AGAR</name>
<dbReference type="Proteomes" id="UP001219525">
    <property type="component" value="Unassembled WGS sequence"/>
</dbReference>
<protein>
    <submittedName>
        <fullName evidence="1">Uncharacterized protein</fullName>
    </submittedName>
</protein>
<proteinExistence type="predicted"/>